<dbReference type="Gene3D" id="1.10.287.850">
    <property type="entry name" value="HP0062-like domain"/>
    <property type="match status" value="1"/>
</dbReference>
<dbReference type="InterPro" id="IPR029058">
    <property type="entry name" value="AB_hydrolase_fold"/>
</dbReference>
<feature type="domain" description="PE" evidence="1">
    <location>
        <begin position="4"/>
        <end position="94"/>
    </location>
</feature>
<dbReference type="InterPro" id="IPR000084">
    <property type="entry name" value="PE-PGRS_N"/>
</dbReference>
<dbReference type="InterPro" id="IPR038332">
    <property type="entry name" value="PPE_sf"/>
</dbReference>
<feature type="domain" description="PE-PPE" evidence="2">
    <location>
        <begin position="143"/>
        <end position="367"/>
    </location>
</feature>
<name>A0A975K2R2_9MYCO</name>
<proteinExistence type="predicted"/>
<evidence type="ECO:0000259" key="1">
    <source>
        <dbReference type="Pfam" id="PF00934"/>
    </source>
</evidence>
<keyword evidence="4" id="KW-1185">Reference proteome</keyword>
<organism evidence="3 4">
    <name type="scientific">Mycobacterium spongiae</name>
    <dbReference type="NCBI Taxonomy" id="886343"/>
    <lineage>
        <taxon>Bacteria</taxon>
        <taxon>Bacillati</taxon>
        <taxon>Actinomycetota</taxon>
        <taxon>Actinomycetes</taxon>
        <taxon>Mycobacteriales</taxon>
        <taxon>Mycobacteriaceae</taxon>
        <taxon>Mycobacterium</taxon>
    </lineage>
</organism>
<dbReference type="SUPFAM" id="SSF140459">
    <property type="entry name" value="PE/PPE dimer-like"/>
    <property type="match status" value="1"/>
</dbReference>
<evidence type="ECO:0000313" key="4">
    <source>
        <dbReference type="Proteomes" id="UP000682202"/>
    </source>
</evidence>
<dbReference type="Gene3D" id="3.40.50.1820">
    <property type="entry name" value="alpha/beta hydrolase"/>
    <property type="match status" value="1"/>
</dbReference>
<dbReference type="Proteomes" id="UP000682202">
    <property type="component" value="Chromosome"/>
</dbReference>
<dbReference type="InterPro" id="IPR013228">
    <property type="entry name" value="PE-PPE_C"/>
</dbReference>
<accession>A0A975K2R2</accession>
<evidence type="ECO:0000259" key="2">
    <source>
        <dbReference type="Pfam" id="PF08237"/>
    </source>
</evidence>
<protein>
    <submittedName>
        <fullName evidence="3">PE-PPE domain-containing protein</fullName>
    </submittedName>
</protein>
<evidence type="ECO:0000313" key="3">
    <source>
        <dbReference type="EMBL" id="QUR69813.1"/>
    </source>
</evidence>
<gene>
    <name evidence="3" type="ORF">F6B93_13865</name>
</gene>
<dbReference type="SUPFAM" id="SSF53474">
    <property type="entry name" value="alpha/beta-Hydrolases"/>
    <property type="match status" value="1"/>
</dbReference>
<dbReference type="EMBL" id="CP046600">
    <property type="protein sequence ID" value="QUR69813.1"/>
    <property type="molecule type" value="Genomic_DNA"/>
</dbReference>
<reference evidence="3" key="1">
    <citation type="submission" date="2019-12" db="EMBL/GenBank/DDBJ databases">
        <title>Mycobacterium spongiae sp. nov.</title>
        <authorList>
            <person name="Stinear T."/>
        </authorList>
    </citation>
    <scope>NUCLEOTIDE SEQUENCE</scope>
    <source>
        <strain evidence="3">FSD4b-SM</strain>
    </source>
</reference>
<dbReference type="Pfam" id="PF08237">
    <property type="entry name" value="PE-PPE"/>
    <property type="match status" value="1"/>
</dbReference>
<sequence>MMYLSTQPQLMAAAAADVAGIGAVVSEASAAAAAPTTAVVAAAADEVSAAIAEFASAFGREYQMVFGQVAAFHREFAQALTAAAHAYSTAEIANTVAVSSASTEAMLLAPEKVALMMGGTGNPLPSQFYVDTLNSLFIQPIAPGAIPEALYTPAELYPVTGVRNLPFESSVSEGVDILNNAIMREVAAGNQVTVFGNSQSAVIASLAMSELANMGSSAPSTTDLHFALIANLMNPNGGLFQRFAGLTFPALGLDFYGSTPDNLYPTTIYTREYDGFASFPQYPLNFVSVLNALAGIGFVHFGYDTLTPDQIDSAVTLPTEGPTMTTYKMIRTEDLPLLEPVRAIPVVGEPLASLVQPNLKVIVNLGYGDPAYGYSTGPANVPTPFGLFPPVSLHTVIEALTAGTHEGIADFAADLHAMSTTPISPPSLVGPPMAPPTAMVLPTPIEVANAATSIISTDYALLLPAADIAMSVFVSLPAYDATLIVRGLEEGSLLNAIGYPITANVALLPLAGGLGAVTVVRALASNISDIQGLFS</sequence>
<dbReference type="KEGG" id="mspg:F6B93_13865"/>
<dbReference type="AlphaFoldDB" id="A0A975K2R2"/>
<dbReference type="Pfam" id="PF00934">
    <property type="entry name" value="PE"/>
    <property type="match status" value="1"/>
</dbReference>